<evidence type="ECO:0000313" key="13">
    <source>
        <dbReference type="Proteomes" id="UP001146793"/>
    </source>
</evidence>
<feature type="compositionally biased region" description="Low complexity" evidence="9">
    <location>
        <begin position="135"/>
        <end position="145"/>
    </location>
</feature>
<dbReference type="Proteomes" id="UP001146793">
    <property type="component" value="Unassembled WGS sequence"/>
</dbReference>
<evidence type="ECO:0000256" key="6">
    <source>
        <dbReference type="ARBA" id="ARBA00023002"/>
    </source>
</evidence>
<dbReference type="SUPFAM" id="SSF51395">
    <property type="entry name" value="FMN-linked oxidoreductases"/>
    <property type="match status" value="1"/>
</dbReference>
<evidence type="ECO:0000259" key="11">
    <source>
        <dbReference type="PROSITE" id="PS51379"/>
    </source>
</evidence>
<evidence type="ECO:0000256" key="7">
    <source>
        <dbReference type="ARBA" id="ARBA00030119"/>
    </source>
</evidence>
<dbReference type="PROSITE" id="PS00912">
    <property type="entry name" value="DHODEHASE_2"/>
    <property type="match status" value="1"/>
</dbReference>
<dbReference type="GO" id="GO:0004152">
    <property type="term" value="F:dihydroorotate dehydrogenase activity"/>
    <property type="evidence" value="ECO:0007669"/>
    <property type="project" value="UniProtKB-ARBA"/>
</dbReference>
<dbReference type="Pfam" id="PF02517">
    <property type="entry name" value="Rce1-like"/>
    <property type="match status" value="1"/>
</dbReference>
<name>A0AAV8A0I7_9EUKA</name>
<evidence type="ECO:0000256" key="10">
    <source>
        <dbReference type="SAM" id="Phobius"/>
    </source>
</evidence>
<feature type="region of interest" description="Disordered" evidence="9">
    <location>
        <begin position="87"/>
        <end position="147"/>
    </location>
</feature>
<dbReference type="InterPro" id="IPR005720">
    <property type="entry name" value="Dihydroorotate_DH_cat"/>
</dbReference>
<evidence type="ECO:0000313" key="12">
    <source>
        <dbReference type="EMBL" id="KAJ3445660.1"/>
    </source>
</evidence>
<dbReference type="Gene3D" id="3.20.20.70">
    <property type="entry name" value="Aldolase class I"/>
    <property type="match status" value="1"/>
</dbReference>
<feature type="compositionally biased region" description="Acidic residues" evidence="9">
    <location>
        <begin position="89"/>
        <end position="105"/>
    </location>
</feature>
<dbReference type="Pfam" id="PF14697">
    <property type="entry name" value="Fer4_21"/>
    <property type="match status" value="1"/>
</dbReference>
<dbReference type="PANTHER" id="PTHR43073:SF2">
    <property type="entry name" value="DIHYDROPYRIMIDINE DEHYDROGENASE [NADP(+)]"/>
    <property type="match status" value="1"/>
</dbReference>
<dbReference type="InterPro" id="IPR001295">
    <property type="entry name" value="Dihydroorotate_DH_CS"/>
</dbReference>
<dbReference type="AlphaFoldDB" id="A0AAV8A0I7"/>
<comment type="cofactor">
    <cofactor evidence="1">
        <name>FMN</name>
        <dbReference type="ChEBI" id="CHEBI:58210"/>
    </cofactor>
</comment>
<dbReference type="GO" id="GO:0002058">
    <property type="term" value="F:uracil binding"/>
    <property type="evidence" value="ECO:0007669"/>
    <property type="project" value="TreeGrafter"/>
</dbReference>
<dbReference type="GO" id="GO:0050661">
    <property type="term" value="F:NADP binding"/>
    <property type="evidence" value="ECO:0007669"/>
    <property type="project" value="TreeGrafter"/>
</dbReference>
<reference evidence="12" key="1">
    <citation type="submission" date="2022-08" db="EMBL/GenBank/DDBJ databases">
        <title>Novel sulphate-reducing endosymbionts in the free-living metamonad Anaeramoeba.</title>
        <authorList>
            <person name="Jerlstrom-Hultqvist J."/>
            <person name="Cepicka I."/>
            <person name="Gallot-Lavallee L."/>
            <person name="Salas-Leiva D."/>
            <person name="Curtis B.A."/>
            <person name="Zahonova K."/>
            <person name="Pipaliya S."/>
            <person name="Dacks J."/>
            <person name="Roger A.J."/>
        </authorList>
    </citation>
    <scope>NUCLEOTIDE SEQUENCE</scope>
    <source>
        <strain evidence="12">Busselton2</strain>
    </source>
</reference>
<evidence type="ECO:0000256" key="4">
    <source>
        <dbReference type="ARBA" id="ARBA00010804"/>
    </source>
</evidence>
<dbReference type="PANTHER" id="PTHR43073">
    <property type="entry name" value="DIHYDROPYRIMIDINE DEHYDROGENASE [NADP(+)]"/>
    <property type="match status" value="1"/>
</dbReference>
<evidence type="ECO:0000256" key="2">
    <source>
        <dbReference type="ARBA" id="ARBA00004668"/>
    </source>
</evidence>
<dbReference type="GO" id="GO:0017113">
    <property type="term" value="F:dihydropyrimidine dehydrogenase (NADP+) activity"/>
    <property type="evidence" value="ECO:0007669"/>
    <property type="project" value="UniProtKB-EC"/>
</dbReference>
<keyword evidence="10" id="KW-0812">Transmembrane</keyword>
<feature type="transmembrane region" description="Helical" evidence="10">
    <location>
        <begin position="267"/>
        <end position="290"/>
    </location>
</feature>
<feature type="compositionally biased region" description="Polar residues" evidence="9">
    <location>
        <begin position="116"/>
        <end position="129"/>
    </location>
</feature>
<evidence type="ECO:0000256" key="3">
    <source>
        <dbReference type="ARBA" id="ARBA00004725"/>
    </source>
</evidence>
<comment type="caution">
    <text evidence="12">The sequence shown here is derived from an EMBL/GenBank/DDBJ whole genome shotgun (WGS) entry which is preliminary data.</text>
</comment>
<evidence type="ECO:0000256" key="5">
    <source>
        <dbReference type="ARBA" id="ARBA00013004"/>
    </source>
</evidence>
<dbReference type="GO" id="GO:0004175">
    <property type="term" value="F:endopeptidase activity"/>
    <property type="evidence" value="ECO:0007669"/>
    <property type="project" value="UniProtKB-ARBA"/>
</dbReference>
<keyword evidence="10" id="KW-0472">Membrane</keyword>
<feature type="domain" description="4Fe-4S ferredoxin-type" evidence="11">
    <location>
        <begin position="763"/>
        <end position="793"/>
    </location>
</feature>
<dbReference type="InterPro" id="IPR003675">
    <property type="entry name" value="Rce1/LyrA-like_dom"/>
</dbReference>
<feature type="transmembrane region" description="Helical" evidence="10">
    <location>
        <begin position="302"/>
        <end position="325"/>
    </location>
</feature>
<organism evidence="12 13">
    <name type="scientific">Anaeramoeba flamelloides</name>
    <dbReference type="NCBI Taxonomy" id="1746091"/>
    <lineage>
        <taxon>Eukaryota</taxon>
        <taxon>Metamonada</taxon>
        <taxon>Anaeramoebidae</taxon>
        <taxon>Anaeramoeba</taxon>
    </lineage>
</organism>
<feature type="transmembrane region" description="Helical" evidence="10">
    <location>
        <begin position="223"/>
        <end position="247"/>
    </location>
</feature>
<gene>
    <name evidence="12" type="ORF">M0812_11547</name>
</gene>
<protein>
    <recommendedName>
        <fullName evidence="5">dihydropyrimidine dehydrogenase (NADP(+))</fullName>
        <ecNumber evidence="5">1.3.1.2</ecNumber>
    </recommendedName>
    <alternativeName>
        <fullName evidence="8">Dihydrothymine dehydrogenase</fullName>
    </alternativeName>
    <alternativeName>
        <fullName evidence="7">Dihydrouracil dehydrogenase</fullName>
    </alternativeName>
</protein>
<evidence type="ECO:0000256" key="8">
    <source>
        <dbReference type="ARBA" id="ARBA00032722"/>
    </source>
</evidence>
<dbReference type="Gene3D" id="3.30.70.20">
    <property type="match status" value="1"/>
</dbReference>
<keyword evidence="6" id="KW-0560">Oxidoreductase</keyword>
<comment type="pathway">
    <text evidence="2">Amino-acid biosynthesis; beta-alanine biosynthesis.</text>
</comment>
<dbReference type="GO" id="GO:0006210">
    <property type="term" value="P:thymine catabolic process"/>
    <property type="evidence" value="ECO:0007669"/>
    <property type="project" value="TreeGrafter"/>
</dbReference>
<accession>A0AAV8A0I7</accession>
<dbReference type="Pfam" id="PF01180">
    <property type="entry name" value="DHO_dh"/>
    <property type="match status" value="1"/>
</dbReference>
<evidence type="ECO:0000256" key="9">
    <source>
        <dbReference type="SAM" id="MobiDB-lite"/>
    </source>
</evidence>
<dbReference type="EMBL" id="JANTQA010000023">
    <property type="protein sequence ID" value="KAJ3445660.1"/>
    <property type="molecule type" value="Genomic_DNA"/>
</dbReference>
<dbReference type="InterPro" id="IPR017896">
    <property type="entry name" value="4Fe4S_Fe-S-bd"/>
</dbReference>
<dbReference type="EC" id="1.3.1.2" evidence="5"/>
<feature type="transmembrane region" description="Helical" evidence="10">
    <location>
        <begin position="183"/>
        <end position="202"/>
    </location>
</feature>
<dbReference type="GO" id="GO:0005737">
    <property type="term" value="C:cytoplasm"/>
    <property type="evidence" value="ECO:0007669"/>
    <property type="project" value="InterPro"/>
</dbReference>
<keyword evidence="10" id="KW-1133">Transmembrane helix</keyword>
<feature type="transmembrane region" description="Helical" evidence="10">
    <location>
        <begin position="151"/>
        <end position="171"/>
    </location>
</feature>
<dbReference type="PROSITE" id="PS00198">
    <property type="entry name" value="4FE4S_FER_1"/>
    <property type="match status" value="1"/>
</dbReference>
<evidence type="ECO:0000256" key="1">
    <source>
        <dbReference type="ARBA" id="ARBA00001917"/>
    </source>
</evidence>
<dbReference type="InterPro" id="IPR017900">
    <property type="entry name" value="4Fe4S_Fe_S_CS"/>
</dbReference>
<dbReference type="GO" id="GO:0006212">
    <property type="term" value="P:uracil catabolic process"/>
    <property type="evidence" value="ECO:0007669"/>
    <property type="project" value="TreeGrafter"/>
</dbReference>
<dbReference type="GO" id="GO:0006207">
    <property type="term" value="P:'de novo' pyrimidine nucleobase biosynthetic process"/>
    <property type="evidence" value="ECO:0007669"/>
    <property type="project" value="InterPro"/>
</dbReference>
<comment type="pathway">
    <text evidence="3">Pyrimidine metabolism; UMP biosynthesis via de novo pathway.</text>
</comment>
<feature type="domain" description="4Fe-4S ferredoxin-type" evidence="11">
    <location>
        <begin position="733"/>
        <end position="762"/>
    </location>
</feature>
<dbReference type="SUPFAM" id="SSF54862">
    <property type="entry name" value="4Fe-4S ferredoxins"/>
    <property type="match status" value="1"/>
</dbReference>
<dbReference type="InterPro" id="IPR013785">
    <property type="entry name" value="Aldolase_TIM"/>
</dbReference>
<dbReference type="PROSITE" id="PS51379">
    <property type="entry name" value="4FE4S_FER_2"/>
    <property type="match status" value="2"/>
</dbReference>
<dbReference type="GO" id="GO:0080120">
    <property type="term" value="P:CAAX-box protein maturation"/>
    <property type="evidence" value="ECO:0007669"/>
    <property type="project" value="UniProtKB-ARBA"/>
</dbReference>
<dbReference type="FunFam" id="3.20.20.70:FF:000027">
    <property type="entry name" value="Dihydropyrimidine dehydrogenase [NADP(+)]"/>
    <property type="match status" value="1"/>
</dbReference>
<sequence length="828" mass="93858">MNVPSVYTTVGSFGTLHGEPTFSTTLPALPTATNYGRRNLVITGFRQPKLKKDNVFVVVFIPQENDQLEFSTSSQTSQLLEKWTSEPYFAEEEEEENEQEQEMEEERERERRFLFEQSSSNFPYSSGISNKKENNQTQENRNQENLPTSDTGLMITLASFVAMYFLASLLTPFMKKISLPFRHLLTACIKLVLLSGPVLYLIRTKSSLGKVLRLQIGKSNLRIIFMGILNICVLTACVFVCKSLLIITSKLKPDIQHHLIIKDPVHAIWGFFSFAVFPVFCEELTFRGFFQKTVETHYRYRKALLISAFFFSFMYFDFSFFGFMYKFFLGYFFGILTVYTDSCFPSLISNIIHNGMIIRSFESGWGFAVTKTFAKDRYTYPNISPRICSEIDENVGYNQKGFMNIELNSEKSMKYWLKAIQELKEDFPDRVVIASISAPFNKEDWIDLAIKSEKSGADAIELSMSCPHGLEELGMGTEIGAVPKLLFQVTKWVKAEVGIPVFVKLTPNVHDIRDLAKAALEGGADAITAIDTVRSMINIKFDGSGWPSVGKTEKRTIYGGLSGGYIKPLALKSISSIYRKFLNLPILGVGGVDSGENALKYIMAGASALQVGSAIMNSDFTIINEMVLGLKCLLYMKSRSDLKEWEFQFPRMEEYPIKENVYTQSVPKFGKYLLQKIEKKTQIIINGNKDLIINKKEIIQSQALIKIKELVGISNQKGVGWSDLSHKTSDHVVALIVDEENCLNCGKCYMSCTYDAIIFNEKTHIPLVTDDCTGCGLCQSVCPVIDCIKFVSRKIPFIIENGIDLEIQKKKIMKYKKKKYVKINCDYH</sequence>
<proteinExistence type="inferred from homology"/>
<comment type="similarity">
    <text evidence="4">Belongs to the dihydropyrimidine dehydrogenase family.</text>
</comment>